<dbReference type="InterPro" id="IPR000504">
    <property type="entry name" value="RRM_dom"/>
</dbReference>
<dbReference type="PANTHER" id="PTHR48025:SF11">
    <property type="entry name" value="RNA-BINDING PROTEIN CP33, CHLOROPLASTIC"/>
    <property type="match status" value="1"/>
</dbReference>
<evidence type="ECO:0000256" key="6">
    <source>
        <dbReference type="ARBA" id="ARBA00022884"/>
    </source>
</evidence>
<comment type="subcellular location">
    <subcellularLocation>
        <location evidence="1">Plastid</location>
        <location evidence="1">Chloroplast</location>
    </subcellularLocation>
</comment>
<keyword evidence="11" id="KW-1185">Reference proteome</keyword>
<evidence type="ECO:0000256" key="8">
    <source>
        <dbReference type="PROSITE-ProRule" id="PRU00176"/>
    </source>
</evidence>
<keyword evidence="4" id="KW-0507">mRNA processing</keyword>
<dbReference type="Gene3D" id="3.30.70.330">
    <property type="match status" value="2"/>
</dbReference>
<keyword evidence="7" id="KW-0687">Ribonucleoprotein</keyword>
<dbReference type="GO" id="GO:1901259">
    <property type="term" value="P:chloroplast rRNA processing"/>
    <property type="evidence" value="ECO:0007669"/>
    <property type="project" value="TreeGrafter"/>
</dbReference>
<dbReference type="SMART" id="SM00360">
    <property type="entry name" value="RRM"/>
    <property type="match status" value="2"/>
</dbReference>
<keyword evidence="6 8" id="KW-0694">RNA-binding</keyword>
<gene>
    <name evidence="10" type="ORF">Sjap_008594</name>
</gene>
<evidence type="ECO:0000313" key="10">
    <source>
        <dbReference type="EMBL" id="KAK9138000.1"/>
    </source>
</evidence>
<keyword evidence="3" id="KW-0934">Plastid</keyword>
<dbReference type="SUPFAM" id="SSF54928">
    <property type="entry name" value="RNA-binding domain, RBD"/>
    <property type="match status" value="1"/>
</dbReference>
<evidence type="ECO:0000256" key="2">
    <source>
        <dbReference type="ARBA" id="ARBA00022528"/>
    </source>
</evidence>
<feature type="domain" description="RRM" evidence="9">
    <location>
        <begin position="79"/>
        <end position="166"/>
    </location>
</feature>
<proteinExistence type="predicted"/>
<reference evidence="10 11" key="1">
    <citation type="submission" date="2024-01" db="EMBL/GenBank/DDBJ databases">
        <title>Genome assemblies of Stephania.</title>
        <authorList>
            <person name="Yang L."/>
        </authorList>
    </citation>
    <scope>NUCLEOTIDE SEQUENCE [LARGE SCALE GENOMIC DNA]</scope>
    <source>
        <strain evidence="10">QJT</strain>
        <tissue evidence="10">Leaf</tissue>
    </source>
</reference>
<evidence type="ECO:0000256" key="1">
    <source>
        <dbReference type="ARBA" id="ARBA00004229"/>
    </source>
</evidence>
<sequence length="294" mass="33213">MMEYNTDWKAIQQRFLPCKSRHQAVRRMKTSPLTAEEKACIHEGLKLLKLDWMSIWRLIVPYRDPSLLPRQWRIALGTQKSYKSDADKKEKKRRLYASMKRKCAALGSANWESIFDKEVIYDRVTDTSRGFAFVTMGSAEHAEEAIRMFDGSQIGGRTVKVNFQEVPRGGEREILGPKTHNSNRQAFVDTPYKLYAGNLGWGLTSQGLRDAFSEQSGVLSAKVVYDRDSGKSRGFGFISFSSAEDAQSTLDIMNGVEVEGRPLRLSFAAQKNIIVAPKSQEMQSVQGDLQSNQV</sequence>
<dbReference type="InterPro" id="IPR048289">
    <property type="entry name" value="RRM2_NsCP33-like"/>
</dbReference>
<evidence type="ECO:0000256" key="5">
    <source>
        <dbReference type="ARBA" id="ARBA00022737"/>
    </source>
</evidence>
<dbReference type="EMBL" id="JBBNAE010000003">
    <property type="protein sequence ID" value="KAK9138000.1"/>
    <property type="molecule type" value="Genomic_DNA"/>
</dbReference>
<dbReference type="InterPro" id="IPR050502">
    <property type="entry name" value="Euk_RNA-bind_prot"/>
</dbReference>
<dbReference type="GO" id="GO:0006397">
    <property type="term" value="P:mRNA processing"/>
    <property type="evidence" value="ECO:0007669"/>
    <property type="project" value="UniProtKB-KW"/>
</dbReference>
<evidence type="ECO:0000256" key="4">
    <source>
        <dbReference type="ARBA" id="ARBA00022664"/>
    </source>
</evidence>
<protein>
    <recommendedName>
        <fullName evidence="9">RRM domain-containing protein</fullName>
    </recommendedName>
</protein>
<dbReference type="Proteomes" id="UP001417504">
    <property type="component" value="Unassembled WGS sequence"/>
</dbReference>
<evidence type="ECO:0000256" key="7">
    <source>
        <dbReference type="ARBA" id="ARBA00023274"/>
    </source>
</evidence>
<dbReference type="Pfam" id="PF00076">
    <property type="entry name" value="RRM_1"/>
    <property type="match status" value="2"/>
</dbReference>
<accession>A0AAP0JS29</accession>
<feature type="domain" description="RRM" evidence="9">
    <location>
        <begin position="192"/>
        <end position="270"/>
    </location>
</feature>
<dbReference type="CDD" id="cd21608">
    <property type="entry name" value="RRM2_NsCP33_like"/>
    <property type="match status" value="1"/>
</dbReference>
<evidence type="ECO:0000259" key="9">
    <source>
        <dbReference type="PROSITE" id="PS50102"/>
    </source>
</evidence>
<evidence type="ECO:0000313" key="11">
    <source>
        <dbReference type="Proteomes" id="UP001417504"/>
    </source>
</evidence>
<dbReference type="InterPro" id="IPR035979">
    <property type="entry name" value="RBD_domain_sf"/>
</dbReference>
<evidence type="ECO:0000256" key="3">
    <source>
        <dbReference type="ARBA" id="ARBA00022640"/>
    </source>
</evidence>
<comment type="caution">
    <text evidence="10">The sequence shown here is derived from an EMBL/GenBank/DDBJ whole genome shotgun (WGS) entry which is preliminary data.</text>
</comment>
<dbReference type="InterPro" id="IPR012677">
    <property type="entry name" value="Nucleotide-bd_a/b_plait_sf"/>
</dbReference>
<dbReference type="PANTHER" id="PTHR48025">
    <property type="entry name" value="OS02G0815200 PROTEIN"/>
    <property type="match status" value="1"/>
</dbReference>
<keyword evidence="5" id="KW-0677">Repeat</keyword>
<organism evidence="10 11">
    <name type="scientific">Stephania japonica</name>
    <dbReference type="NCBI Taxonomy" id="461633"/>
    <lineage>
        <taxon>Eukaryota</taxon>
        <taxon>Viridiplantae</taxon>
        <taxon>Streptophyta</taxon>
        <taxon>Embryophyta</taxon>
        <taxon>Tracheophyta</taxon>
        <taxon>Spermatophyta</taxon>
        <taxon>Magnoliopsida</taxon>
        <taxon>Ranunculales</taxon>
        <taxon>Menispermaceae</taxon>
        <taxon>Menispermoideae</taxon>
        <taxon>Cissampelideae</taxon>
        <taxon>Stephania</taxon>
    </lineage>
</organism>
<name>A0AAP0JS29_9MAGN</name>
<keyword evidence="2" id="KW-0150">Chloroplast</keyword>
<dbReference type="AlphaFoldDB" id="A0AAP0JS29"/>
<dbReference type="GO" id="GO:0003729">
    <property type="term" value="F:mRNA binding"/>
    <property type="evidence" value="ECO:0007669"/>
    <property type="project" value="TreeGrafter"/>
</dbReference>
<dbReference type="GO" id="GO:0009535">
    <property type="term" value="C:chloroplast thylakoid membrane"/>
    <property type="evidence" value="ECO:0007669"/>
    <property type="project" value="TreeGrafter"/>
</dbReference>
<dbReference type="GO" id="GO:1990904">
    <property type="term" value="C:ribonucleoprotein complex"/>
    <property type="evidence" value="ECO:0007669"/>
    <property type="project" value="UniProtKB-KW"/>
</dbReference>
<dbReference type="PROSITE" id="PS50102">
    <property type="entry name" value="RRM"/>
    <property type="match status" value="2"/>
</dbReference>